<keyword evidence="9" id="KW-0130">Cell adhesion</keyword>
<dbReference type="PROSITE" id="PS51020">
    <property type="entry name" value="SPONDIN"/>
    <property type="match status" value="1"/>
</dbReference>
<evidence type="ECO:0000313" key="17">
    <source>
        <dbReference type="Proteomes" id="UP001221898"/>
    </source>
</evidence>
<evidence type="ECO:0000256" key="10">
    <source>
        <dbReference type="ARBA" id="ARBA00023157"/>
    </source>
</evidence>
<name>A0AAD7W928_9TELE</name>
<keyword evidence="17" id="KW-1185">Reference proteome</keyword>
<keyword evidence="4" id="KW-0399">Innate immunity</keyword>
<evidence type="ECO:0000256" key="14">
    <source>
        <dbReference type="ARBA" id="ARBA00074997"/>
    </source>
</evidence>
<dbReference type="Pfam" id="PF06468">
    <property type="entry name" value="Spond_N"/>
    <property type="match status" value="1"/>
</dbReference>
<dbReference type="FunFam" id="2.60.40.2130:FF:000003">
    <property type="entry name" value="Spondin 2"/>
    <property type="match status" value="1"/>
</dbReference>
<keyword evidence="3" id="KW-0272">Extracellular matrix</keyword>
<keyword evidence="10" id="KW-1015">Disulfide bond</keyword>
<dbReference type="GO" id="GO:0031012">
    <property type="term" value="C:extracellular matrix"/>
    <property type="evidence" value="ECO:0007669"/>
    <property type="project" value="TreeGrafter"/>
</dbReference>
<comment type="subcellular location">
    <subcellularLocation>
        <location evidence="1">Secreted</location>
        <location evidence="1">Extracellular space</location>
        <location evidence="1">Extracellular matrix</location>
    </subcellularLocation>
</comment>
<dbReference type="Gene3D" id="2.60.40.2130">
    <property type="entry name" value="F-spondin domain"/>
    <property type="match status" value="1"/>
</dbReference>
<dbReference type="InterPro" id="IPR009465">
    <property type="entry name" value="Spondin_N"/>
</dbReference>
<evidence type="ECO:0000256" key="4">
    <source>
        <dbReference type="ARBA" id="ARBA00022588"/>
    </source>
</evidence>
<dbReference type="PROSITE" id="PS50092">
    <property type="entry name" value="TSP1"/>
    <property type="match status" value="1"/>
</dbReference>
<keyword evidence="2" id="KW-0964">Secreted</keyword>
<dbReference type="FunFam" id="2.20.100.10:FF:000037">
    <property type="entry name" value="Spondin 2"/>
    <property type="match status" value="1"/>
</dbReference>
<dbReference type="InterPro" id="IPR051418">
    <property type="entry name" value="Spondin/Thrombospondin_T1"/>
</dbReference>
<dbReference type="Pfam" id="PF19028">
    <property type="entry name" value="TSP1_spondin"/>
    <property type="match status" value="1"/>
</dbReference>
<dbReference type="InterPro" id="IPR036383">
    <property type="entry name" value="TSP1_rpt_sf"/>
</dbReference>
<evidence type="ECO:0000259" key="15">
    <source>
        <dbReference type="PROSITE" id="PS51020"/>
    </source>
</evidence>
<protein>
    <recommendedName>
        <fullName evidence="13">Spondin-2</fullName>
    </recommendedName>
    <alternativeName>
        <fullName evidence="14">Mindin</fullName>
    </alternativeName>
</protein>
<keyword evidence="7" id="KW-0106">Calcium</keyword>
<dbReference type="SMART" id="SM00209">
    <property type="entry name" value="TSP1"/>
    <property type="match status" value="1"/>
</dbReference>
<evidence type="ECO:0000256" key="11">
    <source>
        <dbReference type="ARBA" id="ARBA00023180"/>
    </source>
</evidence>
<comment type="caution">
    <text evidence="16">The sequence shown here is derived from an EMBL/GenBank/DDBJ whole genome shotgun (WGS) entry which is preliminary data.</text>
</comment>
<dbReference type="PANTHER" id="PTHR11311">
    <property type="entry name" value="SPONDIN"/>
    <property type="match status" value="1"/>
</dbReference>
<dbReference type="InterPro" id="IPR044004">
    <property type="entry name" value="TSP1_spondin_dom"/>
</dbReference>
<dbReference type="EMBL" id="JAINUG010000212">
    <property type="protein sequence ID" value="KAJ8387389.1"/>
    <property type="molecule type" value="Genomic_DNA"/>
</dbReference>
<evidence type="ECO:0000256" key="5">
    <source>
        <dbReference type="ARBA" id="ARBA00022723"/>
    </source>
</evidence>
<evidence type="ECO:0000256" key="8">
    <source>
        <dbReference type="ARBA" id="ARBA00022859"/>
    </source>
</evidence>
<evidence type="ECO:0000256" key="2">
    <source>
        <dbReference type="ARBA" id="ARBA00022525"/>
    </source>
</evidence>
<comment type="subunit">
    <text evidence="12">Monomer. Interacts with integrin.</text>
</comment>
<evidence type="ECO:0000256" key="9">
    <source>
        <dbReference type="ARBA" id="ARBA00022889"/>
    </source>
</evidence>
<gene>
    <name evidence="16" type="ORF">AAFF_G00157660</name>
</gene>
<dbReference type="GO" id="GO:0046872">
    <property type="term" value="F:metal ion binding"/>
    <property type="evidence" value="ECO:0007669"/>
    <property type="project" value="UniProtKB-KW"/>
</dbReference>
<keyword evidence="6" id="KW-0732">Signal</keyword>
<dbReference type="GO" id="GO:0007155">
    <property type="term" value="P:cell adhesion"/>
    <property type="evidence" value="ECO:0007669"/>
    <property type="project" value="UniProtKB-KW"/>
</dbReference>
<keyword evidence="11" id="KW-0325">Glycoprotein</keyword>
<dbReference type="InterPro" id="IPR000884">
    <property type="entry name" value="TSP1_rpt"/>
</dbReference>
<dbReference type="InterPro" id="IPR038678">
    <property type="entry name" value="Spondin_N_sf"/>
</dbReference>
<reference evidence="16" key="1">
    <citation type="journal article" date="2023" name="Science">
        <title>Genome structures resolve the early diversification of teleost fishes.</title>
        <authorList>
            <person name="Parey E."/>
            <person name="Louis A."/>
            <person name="Montfort J."/>
            <person name="Bouchez O."/>
            <person name="Roques C."/>
            <person name="Iampietro C."/>
            <person name="Lluch J."/>
            <person name="Castinel A."/>
            <person name="Donnadieu C."/>
            <person name="Desvignes T."/>
            <person name="Floi Bucao C."/>
            <person name="Jouanno E."/>
            <person name="Wen M."/>
            <person name="Mejri S."/>
            <person name="Dirks R."/>
            <person name="Jansen H."/>
            <person name="Henkel C."/>
            <person name="Chen W.J."/>
            <person name="Zahm M."/>
            <person name="Cabau C."/>
            <person name="Klopp C."/>
            <person name="Thompson A.W."/>
            <person name="Robinson-Rechavi M."/>
            <person name="Braasch I."/>
            <person name="Lecointre G."/>
            <person name="Bobe J."/>
            <person name="Postlethwait J.H."/>
            <person name="Berthelot C."/>
            <person name="Roest Crollius H."/>
            <person name="Guiguen Y."/>
        </authorList>
    </citation>
    <scope>NUCLEOTIDE SEQUENCE</scope>
    <source>
        <strain evidence="16">NC1722</strain>
    </source>
</reference>
<evidence type="ECO:0000256" key="12">
    <source>
        <dbReference type="ARBA" id="ARBA00062529"/>
    </source>
</evidence>
<accession>A0AAD7W928</accession>
<organism evidence="16 17">
    <name type="scientific">Aldrovandia affinis</name>
    <dbReference type="NCBI Taxonomy" id="143900"/>
    <lineage>
        <taxon>Eukaryota</taxon>
        <taxon>Metazoa</taxon>
        <taxon>Chordata</taxon>
        <taxon>Craniata</taxon>
        <taxon>Vertebrata</taxon>
        <taxon>Euteleostomi</taxon>
        <taxon>Actinopterygii</taxon>
        <taxon>Neopterygii</taxon>
        <taxon>Teleostei</taxon>
        <taxon>Notacanthiformes</taxon>
        <taxon>Halosauridae</taxon>
        <taxon>Aldrovandia</taxon>
    </lineage>
</organism>
<evidence type="ECO:0000256" key="3">
    <source>
        <dbReference type="ARBA" id="ARBA00022530"/>
    </source>
</evidence>
<sequence>MTIRLLEASLELGCRRGRAEGRAVRPSSPPICNIGASARRPGGEHTPSVAALATSAGERPTGTVNLCHEKFDNGIGIADCTFIGVECKYWEGCKNGRSPRKRLACLTTEELPMESAVLELPQNPAEHSTSCQCPDNQEDLEQYIEEYYNVMHDDNDKIGNLTANNTEAAEEGCRTALALLQLHPPPGCPRWRCPHSYPPAPSSHTSPERLLSALRMKVMLSLSLLQTLPCVGSTVCPSFSQLTSVSPKPATVTGFPQDFNLRLEEWPGWVAVTVKHLEVSVMGAAAVPPQNTMAKITGVHTRGLLSWAATLSLLYGVLAAPLEVGPECSAGASARYSLVFMGKWSQTAFPKQYPMYRPPAQWSHLIGVTHSSDYHIWQTDQFASNGMREFSEKGEAWTLMKEVEAAGERIQSVHGVFSAPAVFAGTGHTSSKFEVLSRHSFLSFVVRIVPSPDWFVGVDSVNLCEGGHWRENVSLDLFPYDAGTDSGFTFSSPNFETIPQEKVMQITSSFPSHPANSFYYPRLKKLPPIARVTLTKVKSNQIFSLPMEPTQSNQIPIDDEIEDSTINTPLDCEVSAWSPWGLCRGRCGEPGARRRTRYVHLRPANNGAACPPLEEDKNCDPDNCV</sequence>
<dbReference type="PANTHER" id="PTHR11311:SF15">
    <property type="entry name" value="SPONDIN-2"/>
    <property type="match status" value="1"/>
</dbReference>
<proteinExistence type="predicted"/>
<dbReference type="Proteomes" id="UP001221898">
    <property type="component" value="Unassembled WGS sequence"/>
</dbReference>
<evidence type="ECO:0000256" key="7">
    <source>
        <dbReference type="ARBA" id="ARBA00022837"/>
    </source>
</evidence>
<feature type="domain" description="Spondin" evidence="15">
    <location>
        <begin position="324"/>
        <end position="514"/>
    </location>
</feature>
<dbReference type="SUPFAM" id="SSF82895">
    <property type="entry name" value="TSP-1 type 1 repeat"/>
    <property type="match status" value="1"/>
</dbReference>
<evidence type="ECO:0000256" key="1">
    <source>
        <dbReference type="ARBA" id="ARBA00004498"/>
    </source>
</evidence>
<keyword evidence="8" id="KW-0391">Immunity</keyword>
<dbReference type="Gene3D" id="2.20.100.10">
    <property type="entry name" value="Thrombospondin type-1 (TSP1) repeat"/>
    <property type="match status" value="1"/>
</dbReference>
<keyword evidence="5" id="KW-0479">Metal-binding</keyword>
<dbReference type="NCBIfam" id="NF038123">
    <property type="entry name" value="NF038123_dom"/>
    <property type="match status" value="1"/>
</dbReference>
<dbReference type="GO" id="GO:0045087">
    <property type="term" value="P:innate immune response"/>
    <property type="evidence" value="ECO:0007669"/>
    <property type="project" value="UniProtKB-KW"/>
</dbReference>
<dbReference type="AlphaFoldDB" id="A0AAD7W928"/>
<evidence type="ECO:0000256" key="13">
    <source>
        <dbReference type="ARBA" id="ARBA00069886"/>
    </source>
</evidence>
<evidence type="ECO:0000313" key="16">
    <source>
        <dbReference type="EMBL" id="KAJ8387389.1"/>
    </source>
</evidence>
<evidence type="ECO:0000256" key="6">
    <source>
        <dbReference type="ARBA" id="ARBA00022729"/>
    </source>
</evidence>